<dbReference type="VEuPathDB" id="FungiDB:MYCFIDRAFT_177305"/>
<gene>
    <name evidence="1" type="ORF">MYCFIDRAFT_177305</name>
</gene>
<keyword evidence="2" id="KW-1185">Reference proteome</keyword>
<dbReference type="GeneID" id="19333716"/>
<sequence>MDETRPRYETLSGYDLPCPALGLPTQLTARNIQGSVTHFTPADRGAAGSRLAKLRKFKKMNLELLLNLMDLIGNLMNQFSNRVAYALRYAA</sequence>
<evidence type="ECO:0000313" key="2">
    <source>
        <dbReference type="Proteomes" id="UP000016932"/>
    </source>
</evidence>
<dbReference type="Proteomes" id="UP000016932">
    <property type="component" value="Unassembled WGS sequence"/>
</dbReference>
<dbReference type="EMBL" id="KB446561">
    <property type="protein sequence ID" value="EME80356.1"/>
    <property type="molecule type" value="Genomic_DNA"/>
</dbReference>
<protein>
    <submittedName>
        <fullName evidence="1">Uncharacterized protein</fullName>
    </submittedName>
</protein>
<reference evidence="1 2" key="1">
    <citation type="journal article" date="2012" name="PLoS Pathog.">
        <title>Diverse lifestyles and strategies of plant pathogenesis encoded in the genomes of eighteen Dothideomycetes fungi.</title>
        <authorList>
            <person name="Ohm R.A."/>
            <person name="Feau N."/>
            <person name="Henrissat B."/>
            <person name="Schoch C.L."/>
            <person name="Horwitz B.A."/>
            <person name="Barry K.W."/>
            <person name="Condon B.J."/>
            <person name="Copeland A.C."/>
            <person name="Dhillon B."/>
            <person name="Glaser F."/>
            <person name="Hesse C.N."/>
            <person name="Kosti I."/>
            <person name="LaButti K."/>
            <person name="Lindquist E.A."/>
            <person name="Lucas S."/>
            <person name="Salamov A.A."/>
            <person name="Bradshaw R.E."/>
            <person name="Ciuffetti L."/>
            <person name="Hamelin R.C."/>
            <person name="Kema G.H.J."/>
            <person name="Lawrence C."/>
            <person name="Scott J.A."/>
            <person name="Spatafora J.W."/>
            <person name="Turgeon B.G."/>
            <person name="de Wit P.J.G.M."/>
            <person name="Zhong S."/>
            <person name="Goodwin S.B."/>
            <person name="Grigoriev I.V."/>
        </authorList>
    </citation>
    <scope>NUCLEOTIDE SEQUENCE [LARGE SCALE GENOMIC DNA]</scope>
    <source>
        <strain evidence="1 2">CIRAD86</strain>
    </source>
</reference>
<accession>M3A6X0</accession>
<dbReference type="RefSeq" id="XP_007929320.1">
    <property type="nucleotide sequence ID" value="XM_007931129.1"/>
</dbReference>
<dbReference type="KEGG" id="pfj:MYCFIDRAFT_177305"/>
<proteinExistence type="predicted"/>
<organism evidence="1 2">
    <name type="scientific">Pseudocercospora fijiensis (strain CIRAD86)</name>
    <name type="common">Black leaf streak disease fungus</name>
    <name type="synonym">Mycosphaerella fijiensis</name>
    <dbReference type="NCBI Taxonomy" id="383855"/>
    <lineage>
        <taxon>Eukaryota</taxon>
        <taxon>Fungi</taxon>
        <taxon>Dikarya</taxon>
        <taxon>Ascomycota</taxon>
        <taxon>Pezizomycotina</taxon>
        <taxon>Dothideomycetes</taxon>
        <taxon>Dothideomycetidae</taxon>
        <taxon>Mycosphaerellales</taxon>
        <taxon>Mycosphaerellaceae</taxon>
        <taxon>Pseudocercospora</taxon>
    </lineage>
</organism>
<evidence type="ECO:0000313" key="1">
    <source>
        <dbReference type="EMBL" id="EME80356.1"/>
    </source>
</evidence>
<name>M3A6X0_PSEFD</name>
<dbReference type="AlphaFoldDB" id="M3A6X0"/>
<dbReference type="HOGENOM" id="CLU_2427977_0_0_1"/>